<dbReference type="PANTHER" id="PTHR11689:SF136">
    <property type="entry name" value="H(+)_CL(-) EXCHANGE TRANSPORTER 7"/>
    <property type="match status" value="1"/>
</dbReference>
<keyword evidence="3" id="KW-0406">Ion transport</keyword>
<evidence type="ECO:0000256" key="1">
    <source>
        <dbReference type="ARBA" id="ARBA00022448"/>
    </source>
</evidence>
<dbReference type="GO" id="GO:0005765">
    <property type="term" value="C:lysosomal membrane"/>
    <property type="evidence" value="ECO:0007669"/>
    <property type="project" value="TreeGrafter"/>
</dbReference>
<comment type="caution">
    <text evidence="8">The sequence shown here is derived from an EMBL/GenBank/DDBJ whole genome shotgun (WGS) entry which is preliminary data.</text>
</comment>
<keyword evidence="9" id="KW-1185">Reference proteome</keyword>
<name>A0AAD9NHP7_9ANNE</name>
<protein>
    <recommendedName>
        <fullName evidence="7">CBS domain-containing protein</fullName>
    </recommendedName>
</protein>
<keyword evidence="2" id="KW-0677">Repeat</keyword>
<evidence type="ECO:0000256" key="5">
    <source>
        <dbReference type="ARBA" id="ARBA00023214"/>
    </source>
</evidence>
<evidence type="ECO:0000313" key="8">
    <source>
        <dbReference type="EMBL" id="KAK2167559.1"/>
    </source>
</evidence>
<organism evidence="8 9">
    <name type="scientific">Paralvinella palmiformis</name>
    <dbReference type="NCBI Taxonomy" id="53620"/>
    <lineage>
        <taxon>Eukaryota</taxon>
        <taxon>Metazoa</taxon>
        <taxon>Spiralia</taxon>
        <taxon>Lophotrochozoa</taxon>
        <taxon>Annelida</taxon>
        <taxon>Polychaeta</taxon>
        <taxon>Sedentaria</taxon>
        <taxon>Canalipalpata</taxon>
        <taxon>Terebellida</taxon>
        <taxon>Terebelliformia</taxon>
        <taxon>Alvinellidae</taxon>
        <taxon>Paralvinella</taxon>
    </lineage>
</organism>
<evidence type="ECO:0000313" key="9">
    <source>
        <dbReference type="Proteomes" id="UP001208570"/>
    </source>
</evidence>
<gene>
    <name evidence="8" type="ORF">LSH36_26g05031</name>
</gene>
<dbReference type="GO" id="GO:0015108">
    <property type="term" value="F:chloride transmembrane transporter activity"/>
    <property type="evidence" value="ECO:0007669"/>
    <property type="project" value="TreeGrafter"/>
</dbReference>
<evidence type="ECO:0000256" key="6">
    <source>
        <dbReference type="PROSITE-ProRule" id="PRU00703"/>
    </source>
</evidence>
<keyword evidence="4 6" id="KW-0129">CBS domain</keyword>
<dbReference type="Pfam" id="PF00571">
    <property type="entry name" value="CBS"/>
    <property type="match status" value="1"/>
</dbReference>
<dbReference type="AlphaFoldDB" id="A0AAD9NHP7"/>
<sequence>MDLTPFMNPAPYNVYDNTSLPRIFKLFRGLGLRHLVVIDKHNEVIGIVTRKDLARYRYVHHKWRFGLEELQMTLH</sequence>
<dbReference type="PROSITE" id="PS51371">
    <property type="entry name" value="CBS"/>
    <property type="match status" value="1"/>
</dbReference>
<dbReference type="EMBL" id="JAODUP010000026">
    <property type="protein sequence ID" value="KAK2167559.1"/>
    <property type="molecule type" value="Genomic_DNA"/>
</dbReference>
<dbReference type="Proteomes" id="UP001208570">
    <property type="component" value="Unassembled WGS sequence"/>
</dbReference>
<evidence type="ECO:0000256" key="3">
    <source>
        <dbReference type="ARBA" id="ARBA00023065"/>
    </source>
</evidence>
<dbReference type="InterPro" id="IPR051280">
    <property type="entry name" value="Cl-channel/antiporter"/>
</dbReference>
<dbReference type="InterPro" id="IPR000644">
    <property type="entry name" value="CBS_dom"/>
</dbReference>
<accession>A0AAD9NHP7</accession>
<feature type="domain" description="CBS" evidence="7">
    <location>
        <begin position="7"/>
        <end position="69"/>
    </location>
</feature>
<keyword evidence="5" id="KW-0868">Chloride</keyword>
<proteinExistence type="predicted"/>
<dbReference type="InterPro" id="IPR046342">
    <property type="entry name" value="CBS_dom_sf"/>
</dbReference>
<evidence type="ECO:0000256" key="2">
    <source>
        <dbReference type="ARBA" id="ARBA00022737"/>
    </source>
</evidence>
<reference evidence="8" key="1">
    <citation type="journal article" date="2023" name="Mol. Biol. Evol.">
        <title>Third-Generation Sequencing Reveals the Adaptive Role of the Epigenome in Three Deep-Sea Polychaetes.</title>
        <authorList>
            <person name="Perez M."/>
            <person name="Aroh O."/>
            <person name="Sun Y."/>
            <person name="Lan Y."/>
            <person name="Juniper S.K."/>
            <person name="Young C.R."/>
            <person name="Angers B."/>
            <person name="Qian P.Y."/>
        </authorList>
    </citation>
    <scope>NUCLEOTIDE SEQUENCE</scope>
    <source>
        <strain evidence="8">P08H-3</strain>
    </source>
</reference>
<dbReference type="SUPFAM" id="SSF54631">
    <property type="entry name" value="CBS-domain pair"/>
    <property type="match status" value="1"/>
</dbReference>
<dbReference type="Gene3D" id="3.10.580.10">
    <property type="entry name" value="CBS-domain"/>
    <property type="match status" value="1"/>
</dbReference>
<dbReference type="SMART" id="SM00116">
    <property type="entry name" value="CBS"/>
    <property type="match status" value="1"/>
</dbReference>
<keyword evidence="1" id="KW-0813">Transport</keyword>
<dbReference type="PANTHER" id="PTHR11689">
    <property type="entry name" value="CHLORIDE CHANNEL PROTEIN CLC FAMILY MEMBER"/>
    <property type="match status" value="1"/>
</dbReference>
<evidence type="ECO:0000256" key="4">
    <source>
        <dbReference type="ARBA" id="ARBA00023122"/>
    </source>
</evidence>
<evidence type="ECO:0000259" key="7">
    <source>
        <dbReference type="PROSITE" id="PS51371"/>
    </source>
</evidence>